<dbReference type="SMART" id="SM00260">
    <property type="entry name" value="CheW"/>
    <property type="match status" value="1"/>
</dbReference>
<dbReference type="Proteomes" id="UP001595898">
    <property type="component" value="Unassembled WGS sequence"/>
</dbReference>
<evidence type="ECO:0000313" key="2">
    <source>
        <dbReference type="EMBL" id="MFC4543723.1"/>
    </source>
</evidence>
<protein>
    <submittedName>
        <fullName evidence="2">Chemotaxis protein CheW</fullName>
    </submittedName>
</protein>
<dbReference type="InterPro" id="IPR036061">
    <property type="entry name" value="CheW-like_dom_sf"/>
</dbReference>
<dbReference type="RefSeq" id="WP_250138506.1">
    <property type="nucleotide sequence ID" value="NZ_JALIQP010000001.1"/>
</dbReference>
<comment type="caution">
    <text evidence="2">The sequence shown here is derived from an EMBL/GenBank/DDBJ whole genome shotgun (WGS) entry which is preliminary data.</text>
</comment>
<keyword evidence="3" id="KW-1185">Reference proteome</keyword>
<dbReference type="Gene3D" id="2.40.50.180">
    <property type="entry name" value="CheA-289, Domain 4"/>
    <property type="match status" value="1"/>
</dbReference>
<gene>
    <name evidence="2" type="ORF">ACFO5R_17490</name>
</gene>
<dbReference type="SUPFAM" id="SSF50341">
    <property type="entry name" value="CheW-like"/>
    <property type="match status" value="1"/>
</dbReference>
<sequence>MTSVSNPRDGGDDGDVSDDVTVLTFELDATSYCVAADAVASVLGVNGEETLTSAADPWNAGTVTVAGERVRVIDLPRVFTSTMRPGDRVDEPKLLVFTPPDDGDTYYGWLVDEVGTTETVRTAALEPTRIATGTRYVRGRIEIDDSAVVWLDERTIHA</sequence>
<name>A0ABD5PTC2_9EURY</name>
<dbReference type="Gene3D" id="2.30.30.40">
    <property type="entry name" value="SH3 Domains"/>
    <property type="match status" value="1"/>
</dbReference>
<feature type="domain" description="CheW-like" evidence="1">
    <location>
        <begin position="19"/>
        <end position="158"/>
    </location>
</feature>
<dbReference type="Pfam" id="PF01584">
    <property type="entry name" value="CheW"/>
    <property type="match status" value="1"/>
</dbReference>
<reference evidence="2 3" key="1">
    <citation type="journal article" date="2019" name="Int. J. Syst. Evol. Microbiol.">
        <title>The Global Catalogue of Microorganisms (GCM) 10K type strain sequencing project: providing services to taxonomists for standard genome sequencing and annotation.</title>
        <authorList>
            <consortium name="The Broad Institute Genomics Platform"/>
            <consortium name="The Broad Institute Genome Sequencing Center for Infectious Disease"/>
            <person name="Wu L."/>
            <person name="Ma J."/>
        </authorList>
    </citation>
    <scope>NUCLEOTIDE SEQUENCE [LARGE SCALE GENOMIC DNA]</scope>
    <source>
        <strain evidence="2 3">WLHS5</strain>
    </source>
</reference>
<organism evidence="2 3">
    <name type="scientific">Halosolutus amylolyticus</name>
    <dbReference type="NCBI Taxonomy" id="2932267"/>
    <lineage>
        <taxon>Archaea</taxon>
        <taxon>Methanobacteriati</taxon>
        <taxon>Methanobacteriota</taxon>
        <taxon>Stenosarchaea group</taxon>
        <taxon>Halobacteria</taxon>
        <taxon>Halobacteriales</taxon>
        <taxon>Natrialbaceae</taxon>
        <taxon>Halosolutus</taxon>
    </lineage>
</organism>
<dbReference type="PROSITE" id="PS50851">
    <property type="entry name" value="CHEW"/>
    <property type="match status" value="1"/>
</dbReference>
<accession>A0ABD5PTC2</accession>
<dbReference type="InterPro" id="IPR002545">
    <property type="entry name" value="CheW-lke_dom"/>
</dbReference>
<evidence type="ECO:0000259" key="1">
    <source>
        <dbReference type="PROSITE" id="PS50851"/>
    </source>
</evidence>
<dbReference type="AlphaFoldDB" id="A0ABD5PTC2"/>
<proteinExistence type="predicted"/>
<dbReference type="EMBL" id="JBHSFA010000009">
    <property type="protein sequence ID" value="MFC4543723.1"/>
    <property type="molecule type" value="Genomic_DNA"/>
</dbReference>
<evidence type="ECO:0000313" key="3">
    <source>
        <dbReference type="Proteomes" id="UP001595898"/>
    </source>
</evidence>